<gene>
    <name evidence="3" type="ORF">MACH21_20020</name>
</gene>
<feature type="transmembrane region" description="Helical" evidence="1">
    <location>
        <begin position="224"/>
        <end position="242"/>
    </location>
</feature>
<dbReference type="AlphaFoldDB" id="A0AA48HDK9"/>
<feature type="transmembrane region" description="Helical" evidence="1">
    <location>
        <begin position="12"/>
        <end position="33"/>
    </location>
</feature>
<protein>
    <recommendedName>
        <fullName evidence="2">Heparan-alpha-glucosaminide N-acetyltransferase catalytic domain-containing protein</fullName>
    </recommendedName>
</protein>
<keyword evidence="1" id="KW-0472">Membrane</keyword>
<feature type="domain" description="Heparan-alpha-glucosaminide N-acetyltransferase catalytic" evidence="2">
    <location>
        <begin position="11"/>
        <end position="232"/>
    </location>
</feature>
<keyword evidence="1" id="KW-1133">Transmembrane helix</keyword>
<evidence type="ECO:0000259" key="2">
    <source>
        <dbReference type="Pfam" id="PF07786"/>
    </source>
</evidence>
<accession>A0AA48HDK9</accession>
<name>A0AA48HDK9_9RHOB</name>
<keyword evidence="1" id="KW-0812">Transmembrane</keyword>
<reference evidence="3 4" key="1">
    <citation type="submission" date="2023-01" db="EMBL/GenBank/DDBJ databases">
        <title>Complete genome sequence of Roseicyclus marinus strain Dej080120_10.</title>
        <authorList>
            <person name="Ueki S."/>
            <person name="Maruyama F."/>
        </authorList>
    </citation>
    <scope>NUCLEOTIDE SEQUENCE [LARGE SCALE GENOMIC DNA]</scope>
    <source>
        <strain evidence="3 4">Dej080120_10</strain>
    </source>
</reference>
<evidence type="ECO:0000256" key="1">
    <source>
        <dbReference type="SAM" id="Phobius"/>
    </source>
</evidence>
<feature type="transmembrane region" description="Helical" evidence="1">
    <location>
        <begin position="175"/>
        <end position="195"/>
    </location>
</feature>
<feature type="transmembrane region" description="Helical" evidence="1">
    <location>
        <begin position="53"/>
        <end position="75"/>
    </location>
</feature>
<feature type="transmembrane region" description="Helical" evidence="1">
    <location>
        <begin position="110"/>
        <end position="129"/>
    </location>
</feature>
<evidence type="ECO:0000313" key="4">
    <source>
        <dbReference type="Proteomes" id="UP001337723"/>
    </source>
</evidence>
<feature type="transmembrane region" description="Helical" evidence="1">
    <location>
        <begin position="136"/>
        <end position="155"/>
    </location>
</feature>
<sequence>MGQGAGIASGRLVALDLARSAALLAMAVFHFVFDLELFGFVAPGTTMLPFWRWLAYLTAGSFLFLVGVGLVLGHGRGIRWRGFFRRFARIAGAAALITLATWIAMPDVFIFFGILHCIAAASLLGLVFLRLPVPILLALGAFVLWLPNAMRFAAFDAPWFWWTGLQAVGLRSVDYLPIFPWFAPVLFGIAAARLMDRAGLWDRLARWQAGAMARALAFAGRHSLAVYLIHQPVLISLVWLAAQLRG</sequence>
<proteinExistence type="predicted"/>
<organism evidence="3 4">
    <name type="scientific">Roseicyclus marinus</name>
    <dbReference type="NCBI Taxonomy" id="2161673"/>
    <lineage>
        <taxon>Bacteria</taxon>
        <taxon>Pseudomonadati</taxon>
        <taxon>Pseudomonadota</taxon>
        <taxon>Alphaproteobacteria</taxon>
        <taxon>Rhodobacterales</taxon>
        <taxon>Roseobacteraceae</taxon>
        <taxon>Roseicyclus</taxon>
    </lineage>
</organism>
<dbReference type="InterPro" id="IPR012429">
    <property type="entry name" value="HGSNAT_cat"/>
</dbReference>
<feature type="transmembrane region" description="Helical" evidence="1">
    <location>
        <begin position="87"/>
        <end position="104"/>
    </location>
</feature>
<evidence type="ECO:0000313" key="3">
    <source>
        <dbReference type="EMBL" id="BDW85825.1"/>
    </source>
</evidence>
<dbReference type="Pfam" id="PF07786">
    <property type="entry name" value="HGSNAT_cat"/>
    <property type="match status" value="1"/>
</dbReference>
<dbReference type="EMBL" id="AP027266">
    <property type="protein sequence ID" value="BDW85825.1"/>
    <property type="molecule type" value="Genomic_DNA"/>
</dbReference>
<dbReference type="KEGG" id="rmai:MACH21_20020"/>
<dbReference type="Proteomes" id="UP001337723">
    <property type="component" value="Chromosome"/>
</dbReference>
<keyword evidence="4" id="KW-1185">Reference proteome</keyword>